<feature type="region of interest" description="Disordered" evidence="1">
    <location>
        <begin position="195"/>
        <end position="223"/>
    </location>
</feature>
<name>A0A1E1KYC9_9HELO</name>
<sequence length="223" mass="25017">MSSTLRRSKRIAASKKPISAKKSPAADMKMAGTVEISLKFGPPRPRPRSDRTDRKDDLETLRLMEEYEEEIRKMNAKSRKAKFQAENVEAEDDKQVAPQPKIKLFGSPSSWVGNHSLGHGILRPASLCGPDHRSDSHPSRQVRQPTATRRPSVVIENDILKPKDKNARLEAVKKRRFALEHEEVEISKIAKTCKGSNAPARPTKVKNNGAGRATRKFEELSIH</sequence>
<dbReference type="Proteomes" id="UP000178129">
    <property type="component" value="Unassembled WGS sequence"/>
</dbReference>
<feature type="region of interest" description="Disordered" evidence="1">
    <location>
        <begin position="123"/>
        <end position="154"/>
    </location>
</feature>
<feature type="compositionally biased region" description="Low complexity" evidence="1">
    <location>
        <begin position="14"/>
        <end position="26"/>
    </location>
</feature>
<dbReference type="EMBL" id="FJUW01000027">
    <property type="protein sequence ID" value="CZT03250.1"/>
    <property type="molecule type" value="Genomic_DNA"/>
</dbReference>
<feature type="compositionally biased region" description="Polar residues" evidence="1">
    <location>
        <begin position="139"/>
        <end position="149"/>
    </location>
</feature>
<feature type="region of interest" description="Disordered" evidence="1">
    <location>
        <begin position="84"/>
        <end position="109"/>
    </location>
</feature>
<proteinExistence type="predicted"/>
<evidence type="ECO:0000313" key="2">
    <source>
        <dbReference type="EMBL" id="CZT03250.1"/>
    </source>
</evidence>
<protein>
    <submittedName>
        <fullName evidence="2">Uncharacterized protein</fullName>
    </submittedName>
</protein>
<keyword evidence="3" id="KW-1185">Reference proteome</keyword>
<dbReference type="InParanoid" id="A0A1E1KYC9"/>
<dbReference type="AlphaFoldDB" id="A0A1E1KYC9"/>
<feature type="compositionally biased region" description="Basic residues" evidence="1">
    <location>
        <begin position="1"/>
        <end position="13"/>
    </location>
</feature>
<organism evidence="2 3">
    <name type="scientific">Rhynchosporium graminicola</name>
    <dbReference type="NCBI Taxonomy" id="2792576"/>
    <lineage>
        <taxon>Eukaryota</taxon>
        <taxon>Fungi</taxon>
        <taxon>Dikarya</taxon>
        <taxon>Ascomycota</taxon>
        <taxon>Pezizomycotina</taxon>
        <taxon>Leotiomycetes</taxon>
        <taxon>Helotiales</taxon>
        <taxon>Ploettnerulaceae</taxon>
        <taxon>Rhynchosporium</taxon>
    </lineage>
</organism>
<feature type="compositionally biased region" description="Basic and acidic residues" evidence="1">
    <location>
        <begin position="47"/>
        <end position="60"/>
    </location>
</feature>
<evidence type="ECO:0000256" key="1">
    <source>
        <dbReference type="SAM" id="MobiDB-lite"/>
    </source>
</evidence>
<accession>A0A1E1KYC9</accession>
<evidence type="ECO:0000313" key="3">
    <source>
        <dbReference type="Proteomes" id="UP000178129"/>
    </source>
</evidence>
<reference evidence="3" key="1">
    <citation type="submission" date="2016-03" db="EMBL/GenBank/DDBJ databases">
        <authorList>
            <person name="Ploux O."/>
        </authorList>
    </citation>
    <scope>NUCLEOTIDE SEQUENCE [LARGE SCALE GENOMIC DNA]</scope>
    <source>
        <strain evidence="3">UK7</strain>
    </source>
</reference>
<gene>
    <name evidence="2" type="ORF">RCO7_09236</name>
</gene>
<comment type="caution">
    <text evidence="2">The sequence shown here is derived from an EMBL/GenBank/DDBJ whole genome shotgun (WGS) entry which is preliminary data.</text>
</comment>
<feature type="region of interest" description="Disordered" evidence="1">
    <location>
        <begin position="1"/>
        <end position="60"/>
    </location>
</feature>